<dbReference type="Proteomes" id="UP000078348">
    <property type="component" value="Unassembled WGS sequence"/>
</dbReference>
<dbReference type="EMBL" id="LXWW01000309">
    <property type="protein sequence ID" value="OAO13952.1"/>
    <property type="molecule type" value="Genomic_DNA"/>
</dbReference>
<feature type="compositionally biased region" description="Acidic residues" evidence="2">
    <location>
        <begin position="278"/>
        <end position="294"/>
    </location>
</feature>
<dbReference type="InterPro" id="IPR005061">
    <property type="entry name" value="Ist1"/>
</dbReference>
<proteinExistence type="inferred from homology"/>
<gene>
    <name evidence="4" type="ORF">AV274_4357</name>
    <name evidence="3" type="ORF">AV274_6163</name>
</gene>
<dbReference type="GO" id="GO:0015031">
    <property type="term" value="P:protein transport"/>
    <property type="evidence" value="ECO:0007669"/>
    <property type="project" value="InterPro"/>
</dbReference>
<feature type="compositionally biased region" description="Low complexity" evidence="2">
    <location>
        <begin position="324"/>
        <end position="341"/>
    </location>
</feature>
<feature type="compositionally biased region" description="Basic and acidic residues" evidence="2">
    <location>
        <begin position="342"/>
        <end position="358"/>
    </location>
</feature>
<reference evidence="4 5" key="1">
    <citation type="submission" date="2016-05" db="EMBL/GenBank/DDBJ databases">
        <title>Nuclear genome of Blastocystis sp. subtype 1 NandII.</title>
        <authorList>
            <person name="Gentekaki E."/>
            <person name="Curtis B."/>
            <person name="Stairs C."/>
            <person name="Eme L."/>
            <person name="Herman E."/>
            <person name="Klimes V."/>
            <person name="Arias M.C."/>
            <person name="Elias M."/>
            <person name="Hilliou F."/>
            <person name="Klute M."/>
            <person name="Malik S.-B."/>
            <person name="Pightling A."/>
            <person name="Rachubinski R."/>
            <person name="Salas D."/>
            <person name="Schlacht A."/>
            <person name="Suga H."/>
            <person name="Archibald J."/>
            <person name="Ball S.G."/>
            <person name="Clark G."/>
            <person name="Dacks J."/>
            <person name="Van Der Giezen M."/>
            <person name="Tsaousis A."/>
            <person name="Roger A."/>
        </authorList>
    </citation>
    <scope>NUCLEOTIDE SEQUENCE [LARGE SCALE GENOMIC DNA]</scope>
    <source>
        <strain evidence="5">ATCC 50177 / NandII</strain>
        <strain evidence="4">NandII</strain>
    </source>
</reference>
<dbReference type="AlphaFoldDB" id="A0A196SCU5"/>
<dbReference type="EMBL" id="LXWW01000560">
    <property type="protein sequence ID" value="OAO12180.1"/>
    <property type="molecule type" value="Genomic_DNA"/>
</dbReference>
<dbReference type="InterPro" id="IPR042277">
    <property type="entry name" value="IST1-like"/>
</dbReference>
<name>A0A196SCU5_BLAHN</name>
<sequence length="358" mass="40070">MFAQLFVNRAEKAIKASVPDPAFLVKKIPLWKLTVKSWNPKEFKGQVAVLTDDMIAQYRWLKEKLEHAMEEAYHAFKSGNKDKLKEWASEVISLEHQCTAFDLLVPRVKNIQKNVKTISKSDECPEEFAVDIATVIYFSSIYTMQAFERVKAQFGFRYGQKFVDRIVAKHKNVDDEVYTNLNYKADKQELKERTKDLSSLSKKRVKEEAKIIQDSNAALAEGITSLPSALANRGSAAPAGKGKKYDSDDESEYSESEEEKPKKKAKKAAKKAKKESSSEEEYSEESESSEESSEEEKPKKKASKKAKEGKVKVAEETDSDEDVPAAAEPAKEAAAAPAQEAEPAKEAAPEAAKEETKQ</sequence>
<keyword evidence="5" id="KW-1185">Reference proteome</keyword>
<dbReference type="Gene3D" id="1.20.1260.60">
    <property type="entry name" value="Vacuolar protein sorting-associated protein Ist1"/>
    <property type="match status" value="1"/>
</dbReference>
<feature type="compositionally biased region" description="Acidic residues" evidence="2">
    <location>
        <begin position="247"/>
        <end position="258"/>
    </location>
</feature>
<evidence type="ECO:0000313" key="3">
    <source>
        <dbReference type="EMBL" id="OAO12180.1"/>
    </source>
</evidence>
<evidence type="ECO:0000313" key="4">
    <source>
        <dbReference type="EMBL" id="OAO13952.1"/>
    </source>
</evidence>
<feature type="region of interest" description="Disordered" evidence="2">
    <location>
        <begin position="231"/>
        <end position="358"/>
    </location>
</feature>
<accession>A0A196SCU5</accession>
<organism evidence="4 5">
    <name type="scientific">Blastocystis sp. subtype 1 (strain ATCC 50177 / NandII)</name>
    <dbReference type="NCBI Taxonomy" id="478820"/>
    <lineage>
        <taxon>Eukaryota</taxon>
        <taxon>Sar</taxon>
        <taxon>Stramenopiles</taxon>
        <taxon>Bigyra</taxon>
        <taxon>Opalozoa</taxon>
        <taxon>Opalinata</taxon>
        <taxon>Blastocystidae</taxon>
        <taxon>Blastocystis</taxon>
    </lineage>
</organism>
<comment type="similarity">
    <text evidence="1">Belongs to the IST1 family.</text>
</comment>
<evidence type="ECO:0000256" key="2">
    <source>
        <dbReference type="SAM" id="MobiDB-lite"/>
    </source>
</evidence>
<dbReference type="Pfam" id="PF03398">
    <property type="entry name" value="Ist1"/>
    <property type="match status" value="1"/>
</dbReference>
<evidence type="ECO:0000256" key="1">
    <source>
        <dbReference type="ARBA" id="ARBA00005536"/>
    </source>
</evidence>
<feature type="compositionally biased region" description="Basic and acidic residues" evidence="2">
    <location>
        <begin position="305"/>
        <end position="315"/>
    </location>
</feature>
<evidence type="ECO:0000313" key="5">
    <source>
        <dbReference type="Proteomes" id="UP000078348"/>
    </source>
</evidence>
<feature type="compositionally biased region" description="Basic residues" evidence="2">
    <location>
        <begin position="262"/>
        <end position="273"/>
    </location>
</feature>
<comment type="caution">
    <text evidence="4">The sequence shown here is derived from an EMBL/GenBank/DDBJ whole genome shotgun (WGS) entry which is preliminary data.</text>
</comment>
<protein>
    <submittedName>
        <fullName evidence="4">Uncharacterized protein</fullName>
    </submittedName>
</protein>
<dbReference type="OrthoDB" id="225352at2759"/>